<reference evidence="1 2" key="1">
    <citation type="submission" date="2015-10" db="EMBL/GenBank/DDBJ databases">
        <title>Metagenome-Assembled Genomes uncover a global brackish microbiome.</title>
        <authorList>
            <person name="Hugerth L.W."/>
            <person name="Larsson J."/>
            <person name="Alneberg J."/>
            <person name="Lindh M.V."/>
            <person name="Legrand C."/>
            <person name="Pinhassi J."/>
            <person name="Andersson A.F."/>
        </authorList>
    </citation>
    <scope>NUCLEOTIDE SEQUENCE [LARGE SCALE GENOMIC DNA]</scope>
    <source>
        <strain evidence="1">BACL9 MAG-120924-bin69</strain>
    </source>
</reference>
<gene>
    <name evidence="1" type="ORF">ABS33_08095</name>
</gene>
<protein>
    <recommendedName>
        <fullName evidence="3">Phospholipid/glycerol acyltransferase domain-containing protein</fullName>
    </recommendedName>
</protein>
<dbReference type="EMBL" id="LIDN01000410">
    <property type="protein sequence ID" value="KRP31713.1"/>
    <property type="molecule type" value="Genomic_DNA"/>
</dbReference>
<organism evidence="1 2">
    <name type="scientific">Verrucomicrobia subdivision 6 bacterium BACL9 MAG-120924-bin69</name>
    <dbReference type="NCBI Taxonomy" id="1655635"/>
    <lineage>
        <taxon>Bacteria</taxon>
        <taxon>Pseudomonadati</taxon>
        <taxon>Verrucomicrobiota</taxon>
        <taxon>Verrucomicrobiia</taxon>
        <taxon>Verrucomicrobiales</taxon>
        <taxon>Verrucomicrobia subdivision 6</taxon>
    </lineage>
</organism>
<name>A0A0R2XBV9_9BACT</name>
<proteinExistence type="predicted"/>
<sequence>SGRIVGVFPEGGLRAGATSVLEGARMKEGISLLAAKSGCCVRPAVIVGSDQLYVGRNWLRRPRVVIAVGEPISAPRGKEDRKRWTDQLASEMRKLYAEVKRSHRLEDVVLPKTPQERWKAGR</sequence>
<accession>A0A0R2XBV9</accession>
<dbReference type="SUPFAM" id="SSF69593">
    <property type="entry name" value="Glycerol-3-phosphate (1)-acyltransferase"/>
    <property type="match status" value="1"/>
</dbReference>
<dbReference type="AlphaFoldDB" id="A0A0R2XBV9"/>
<feature type="non-terminal residue" evidence="1">
    <location>
        <position position="1"/>
    </location>
</feature>
<evidence type="ECO:0008006" key="3">
    <source>
        <dbReference type="Google" id="ProtNLM"/>
    </source>
</evidence>
<dbReference type="Proteomes" id="UP000051220">
    <property type="component" value="Unassembled WGS sequence"/>
</dbReference>
<evidence type="ECO:0000313" key="1">
    <source>
        <dbReference type="EMBL" id="KRP31713.1"/>
    </source>
</evidence>
<comment type="caution">
    <text evidence="1">The sequence shown here is derived from an EMBL/GenBank/DDBJ whole genome shotgun (WGS) entry which is preliminary data.</text>
</comment>
<evidence type="ECO:0000313" key="2">
    <source>
        <dbReference type="Proteomes" id="UP000051220"/>
    </source>
</evidence>